<accession>A0ABV0J723</accession>
<organism evidence="1 2">
    <name type="scientific">Trichocoleus desertorum GB2-A4</name>
    <dbReference type="NCBI Taxonomy" id="2933944"/>
    <lineage>
        <taxon>Bacteria</taxon>
        <taxon>Bacillati</taxon>
        <taxon>Cyanobacteriota</taxon>
        <taxon>Cyanophyceae</taxon>
        <taxon>Leptolyngbyales</taxon>
        <taxon>Trichocoleusaceae</taxon>
        <taxon>Trichocoleus</taxon>
    </lineage>
</organism>
<dbReference type="Proteomes" id="UP001464891">
    <property type="component" value="Unassembled WGS sequence"/>
</dbReference>
<protein>
    <submittedName>
        <fullName evidence="1">Uncharacterized protein</fullName>
    </submittedName>
</protein>
<comment type="caution">
    <text evidence="1">The sequence shown here is derived from an EMBL/GenBank/DDBJ whole genome shotgun (WGS) entry which is preliminary data.</text>
</comment>
<name>A0ABV0J723_9CYAN</name>
<gene>
    <name evidence="1" type="ORF">NC998_07485</name>
</gene>
<proteinExistence type="predicted"/>
<evidence type="ECO:0000313" key="2">
    <source>
        <dbReference type="Proteomes" id="UP001464891"/>
    </source>
</evidence>
<dbReference type="EMBL" id="JAMPKM010000003">
    <property type="protein sequence ID" value="MEP0816935.1"/>
    <property type="molecule type" value="Genomic_DNA"/>
</dbReference>
<evidence type="ECO:0000313" key="1">
    <source>
        <dbReference type="EMBL" id="MEP0816935.1"/>
    </source>
</evidence>
<sequence length="64" mass="7294">MPELTCTVPVPRTPQELDQAIKRYRNTDLHGYELFCQWQAICEGSMQQDFSEPGADTVPGEDSY</sequence>
<reference evidence="1 2" key="1">
    <citation type="submission" date="2022-04" db="EMBL/GenBank/DDBJ databases">
        <title>Positive selection, recombination, and allopatry shape intraspecific diversity of widespread and dominant cyanobacteria.</title>
        <authorList>
            <person name="Wei J."/>
            <person name="Shu W."/>
            <person name="Hu C."/>
        </authorList>
    </citation>
    <scope>NUCLEOTIDE SEQUENCE [LARGE SCALE GENOMIC DNA]</scope>
    <source>
        <strain evidence="1 2">GB2-A4</strain>
    </source>
</reference>
<keyword evidence="2" id="KW-1185">Reference proteome</keyword>
<dbReference type="RefSeq" id="WP_190439226.1">
    <property type="nucleotide sequence ID" value="NZ_JAMPKM010000003.1"/>
</dbReference>